<evidence type="ECO:0000313" key="10">
    <source>
        <dbReference type="EMBL" id="MBA0665717.1"/>
    </source>
</evidence>
<keyword evidence="5" id="KW-0548">Nucleotidyltransferase</keyword>
<evidence type="ECO:0000313" key="11">
    <source>
        <dbReference type="Proteomes" id="UP000593573"/>
    </source>
</evidence>
<dbReference type="EMBL" id="JABFAB010000012">
    <property type="protein sequence ID" value="MBA0665717.1"/>
    <property type="molecule type" value="Genomic_DNA"/>
</dbReference>
<dbReference type="SUPFAM" id="SSF64484">
    <property type="entry name" value="beta and beta-prime subunits of DNA dependent RNA-polymerase"/>
    <property type="match status" value="1"/>
</dbReference>
<gene>
    <name evidence="10" type="ORF">Goklo_002200</name>
</gene>
<dbReference type="Gene3D" id="3.90.1100.10">
    <property type="match status" value="1"/>
</dbReference>
<keyword evidence="11" id="KW-1185">Reference proteome</keyword>
<comment type="caution">
    <text evidence="10">The sequence shown here is derived from an EMBL/GenBank/DDBJ whole genome shotgun (WGS) entry which is preliminary data.</text>
</comment>
<dbReference type="AlphaFoldDB" id="A0A7J8VSE0"/>
<proteinExistence type="inferred from homology"/>
<organism evidence="10 11">
    <name type="scientific">Gossypium klotzschianum</name>
    <dbReference type="NCBI Taxonomy" id="34286"/>
    <lineage>
        <taxon>Eukaryota</taxon>
        <taxon>Viridiplantae</taxon>
        <taxon>Streptophyta</taxon>
        <taxon>Embryophyta</taxon>
        <taxon>Tracheophyta</taxon>
        <taxon>Spermatophyta</taxon>
        <taxon>Magnoliopsida</taxon>
        <taxon>eudicotyledons</taxon>
        <taxon>Gunneridae</taxon>
        <taxon>Pentapetalae</taxon>
        <taxon>rosids</taxon>
        <taxon>malvids</taxon>
        <taxon>Malvales</taxon>
        <taxon>Malvaceae</taxon>
        <taxon>Malvoideae</taxon>
        <taxon>Gossypium</taxon>
    </lineage>
</organism>
<feature type="domain" description="RNA polymerase Rpb2" evidence="9">
    <location>
        <begin position="4"/>
        <end position="60"/>
    </location>
</feature>
<dbReference type="PANTHER" id="PTHR20856">
    <property type="entry name" value="DNA-DIRECTED RNA POLYMERASE I SUBUNIT 2"/>
    <property type="match status" value="1"/>
</dbReference>
<accession>A0A7J8VSE0</accession>
<feature type="region of interest" description="Disordered" evidence="8">
    <location>
        <begin position="1"/>
        <end position="20"/>
    </location>
</feature>
<evidence type="ECO:0000256" key="6">
    <source>
        <dbReference type="ARBA" id="ARBA00023163"/>
    </source>
</evidence>
<dbReference type="GO" id="GO:0003677">
    <property type="term" value="F:DNA binding"/>
    <property type="evidence" value="ECO:0007669"/>
    <property type="project" value="InterPro"/>
</dbReference>
<dbReference type="GO" id="GO:0006351">
    <property type="term" value="P:DNA-templated transcription"/>
    <property type="evidence" value="ECO:0007669"/>
    <property type="project" value="InterPro"/>
</dbReference>
<evidence type="ECO:0000259" key="9">
    <source>
        <dbReference type="Pfam" id="PF04565"/>
    </source>
</evidence>
<keyword evidence="3" id="KW-0240">DNA-directed RNA polymerase</keyword>
<comment type="similarity">
    <text evidence="1 7">Belongs to the RNA polymerase beta chain family.</text>
</comment>
<evidence type="ECO:0000256" key="5">
    <source>
        <dbReference type="ARBA" id="ARBA00022695"/>
    </source>
</evidence>
<name>A0A7J8VSE0_9ROSI</name>
<dbReference type="GO" id="GO:0032549">
    <property type="term" value="F:ribonucleoside binding"/>
    <property type="evidence" value="ECO:0007669"/>
    <property type="project" value="InterPro"/>
</dbReference>
<dbReference type="GO" id="GO:0000428">
    <property type="term" value="C:DNA-directed RNA polymerase complex"/>
    <property type="evidence" value="ECO:0007669"/>
    <property type="project" value="UniProtKB-KW"/>
</dbReference>
<evidence type="ECO:0000256" key="4">
    <source>
        <dbReference type="ARBA" id="ARBA00022679"/>
    </source>
</evidence>
<dbReference type="OrthoDB" id="1533630at2759"/>
<evidence type="ECO:0000256" key="1">
    <source>
        <dbReference type="ARBA" id="ARBA00006835"/>
    </source>
</evidence>
<evidence type="ECO:0000256" key="2">
    <source>
        <dbReference type="ARBA" id="ARBA00012418"/>
    </source>
</evidence>
<keyword evidence="4" id="KW-0808">Transferase</keyword>
<dbReference type="Pfam" id="PF04565">
    <property type="entry name" value="RNA_pol_Rpb2_3"/>
    <property type="match status" value="1"/>
</dbReference>
<keyword evidence="6" id="KW-0804">Transcription</keyword>
<evidence type="ECO:0000256" key="3">
    <source>
        <dbReference type="ARBA" id="ARBA00022478"/>
    </source>
</evidence>
<reference evidence="10 11" key="1">
    <citation type="journal article" date="2019" name="Genome Biol. Evol.">
        <title>Insights into the evolution of the New World diploid cottons (Gossypium, subgenus Houzingenia) based on genome sequencing.</title>
        <authorList>
            <person name="Grover C.E."/>
            <person name="Arick M.A. 2nd"/>
            <person name="Thrash A."/>
            <person name="Conover J.L."/>
            <person name="Sanders W.S."/>
            <person name="Peterson D.G."/>
            <person name="Frelichowski J.E."/>
            <person name="Scheffler J.A."/>
            <person name="Scheffler B.E."/>
            <person name="Wendel J.F."/>
        </authorList>
    </citation>
    <scope>NUCLEOTIDE SEQUENCE [LARGE SCALE GENOMIC DNA]</scope>
    <source>
        <strain evidence="10">57</strain>
        <tissue evidence="10">Leaf</tissue>
    </source>
</reference>
<dbReference type="InterPro" id="IPR015712">
    <property type="entry name" value="DNA-dir_RNA_pol_su2"/>
</dbReference>
<dbReference type="InterPro" id="IPR007645">
    <property type="entry name" value="RNA_pol_Rpb2_3"/>
</dbReference>
<dbReference type="Proteomes" id="UP000593573">
    <property type="component" value="Unassembled WGS sequence"/>
</dbReference>
<evidence type="ECO:0000256" key="7">
    <source>
        <dbReference type="RuleBase" id="RU000434"/>
    </source>
</evidence>
<sequence>MTKVSPQFEKSRKVSGPRALQPSQVSVMSLVSFKIHQHGLFTNKGEACGLVKNLALMTHVTTDEDEGPLVSLVCTYSFEIAFVCEVIVIVHKSKVNSEEIAIIILPMFSFQIHCILFLLQCYCLGVEDLELLSGEELHTPNSFLVMLNGLILGKHRRPQVLLVFL</sequence>
<dbReference type="GO" id="GO:0003899">
    <property type="term" value="F:DNA-directed RNA polymerase activity"/>
    <property type="evidence" value="ECO:0007669"/>
    <property type="project" value="UniProtKB-EC"/>
</dbReference>
<dbReference type="EC" id="2.7.7.6" evidence="2"/>
<evidence type="ECO:0000256" key="8">
    <source>
        <dbReference type="SAM" id="MobiDB-lite"/>
    </source>
</evidence>
<protein>
    <recommendedName>
        <fullName evidence="2">DNA-directed RNA polymerase</fullName>
        <ecNumber evidence="2">2.7.7.6</ecNumber>
    </recommendedName>
</protein>